<reference evidence="2 3" key="1">
    <citation type="journal article" date="2018" name="PLoS Genet.">
        <title>Population sequencing reveals clonal diversity and ancestral inbreeding in the grapevine cultivar Chardonnay.</title>
        <authorList>
            <person name="Roach M.J."/>
            <person name="Johnson D.L."/>
            <person name="Bohlmann J."/>
            <person name="van Vuuren H.J."/>
            <person name="Jones S.J."/>
            <person name="Pretorius I.S."/>
            <person name="Schmidt S.A."/>
            <person name="Borneman A.R."/>
        </authorList>
    </citation>
    <scope>NUCLEOTIDE SEQUENCE [LARGE SCALE GENOMIC DNA]</scope>
    <source>
        <strain evidence="3">cv. Chardonnay</strain>
        <tissue evidence="2">Leaf</tissue>
    </source>
</reference>
<dbReference type="AlphaFoldDB" id="A0A438HNJ7"/>
<proteinExistence type="predicted"/>
<feature type="region of interest" description="Disordered" evidence="1">
    <location>
        <begin position="70"/>
        <end position="119"/>
    </location>
</feature>
<protein>
    <submittedName>
        <fullName evidence="2">Uncharacterized protein</fullName>
    </submittedName>
</protein>
<feature type="region of interest" description="Disordered" evidence="1">
    <location>
        <begin position="190"/>
        <end position="215"/>
    </location>
</feature>
<comment type="caution">
    <text evidence="2">The sequence shown here is derived from an EMBL/GenBank/DDBJ whole genome shotgun (WGS) entry which is preliminary data.</text>
</comment>
<dbReference type="Proteomes" id="UP000288805">
    <property type="component" value="Unassembled WGS sequence"/>
</dbReference>
<feature type="compositionally biased region" description="Pro residues" evidence="1">
    <location>
        <begin position="106"/>
        <end position="119"/>
    </location>
</feature>
<gene>
    <name evidence="2" type="ORF">CK203_038050</name>
</gene>
<evidence type="ECO:0000313" key="2">
    <source>
        <dbReference type="EMBL" id="RVW86070.1"/>
    </source>
</evidence>
<sequence length="230" mass="25754">MAALLYFEEKVHRKKLLRADAIPLLFPRLLCQILEHLGYPAEPHMSVDYLSRDFHSRQMDQYDSLWWCNQGAPAGPEHPEQPEEPIDIPADTQPPAPVVASSEPTPEVPPSAPQATPQPPPIIPPHRAISFKHPHSADHSLRAHQEQIVATQAQHTAILRQIQHHLGIISAPEHAIPAHQSHHRPLFRDQPMPPEEPPAGEAEAEVPLPPYNLNRSCHIEDNVQLGWGES</sequence>
<name>A0A438HNJ7_VITVI</name>
<evidence type="ECO:0000313" key="3">
    <source>
        <dbReference type="Proteomes" id="UP000288805"/>
    </source>
</evidence>
<evidence type="ECO:0000256" key="1">
    <source>
        <dbReference type="SAM" id="MobiDB-lite"/>
    </source>
</evidence>
<accession>A0A438HNJ7</accession>
<organism evidence="2 3">
    <name type="scientific">Vitis vinifera</name>
    <name type="common">Grape</name>
    <dbReference type="NCBI Taxonomy" id="29760"/>
    <lineage>
        <taxon>Eukaryota</taxon>
        <taxon>Viridiplantae</taxon>
        <taxon>Streptophyta</taxon>
        <taxon>Embryophyta</taxon>
        <taxon>Tracheophyta</taxon>
        <taxon>Spermatophyta</taxon>
        <taxon>Magnoliopsida</taxon>
        <taxon>eudicotyledons</taxon>
        <taxon>Gunneridae</taxon>
        <taxon>Pentapetalae</taxon>
        <taxon>rosids</taxon>
        <taxon>Vitales</taxon>
        <taxon>Vitaceae</taxon>
        <taxon>Viteae</taxon>
        <taxon>Vitis</taxon>
    </lineage>
</organism>
<dbReference type="EMBL" id="QGNW01000197">
    <property type="protein sequence ID" value="RVW86070.1"/>
    <property type="molecule type" value="Genomic_DNA"/>
</dbReference>